<evidence type="ECO:0000256" key="1">
    <source>
        <dbReference type="SAM" id="MobiDB-lite"/>
    </source>
</evidence>
<name>A0AAE1LKT8_9NEOP</name>
<comment type="caution">
    <text evidence="2">The sequence shown here is derived from an EMBL/GenBank/DDBJ whole genome shotgun (WGS) entry which is preliminary data.</text>
</comment>
<accession>A0AAE1LKT8</accession>
<organism evidence="2 3">
    <name type="scientific">Frankliniella fusca</name>
    <dbReference type="NCBI Taxonomy" id="407009"/>
    <lineage>
        <taxon>Eukaryota</taxon>
        <taxon>Metazoa</taxon>
        <taxon>Ecdysozoa</taxon>
        <taxon>Arthropoda</taxon>
        <taxon>Hexapoda</taxon>
        <taxon>Insecta</taxon>
        <taxon>Pterygota</taxon>
        <taxon>Neoptera</taxon>
        <taxon>Paraneoptera</taxon>
        <taxon>Thysanoptera</taxon>
        <taxon>Terebrantia</taxon>
        <taxon>Thripoidea</taxon>
        <taxon>Thripidae</taxon>
        <taxon>Frankliniella</taxon>
    </lineage>
</organism>
<reference evidence="2" key="1">
    <citation type="submission" date="2021-07" db="EMBL/GenBank/DDBJ databases">
        <authorList>
            <person name="Catto M.A."/>
            <person name="Jacobson A."/>
            <person name="Kennedy G."/>
            <person name="Labadie P."/>
            <person name="Hunt B.G."/>
            <person name="Srinivasan R."/>
        </authorList>
    </citation>
    <scope>NUCLEOTIDE SEQUENCE</scope>
    <source>
        <strain evidence="2">PL_HMW_Pooled</strain>
        <tissue evidence="2">Head</tissue>
    </source>
</reference>
<reference evidence="2" key="2">
    <citation type="journal article" date="2023" name="BMC Genomics">
        <title>Pest status, molecular evolution, and epigenetic factors derived from the genome assembly of Frankliniella fusca, a thysanopteran phytovirus vector.</title>
        <authorList>
            <person name="Catto M.A."/>
            <person name="Labadie P.E."/>
            <person name="Jacobson A.L."/>
            <person name="Kennedy G.G."/>
            <person name="Srinivasan R."/>
            <person name="Hunt B.G."/>
        </authorList>
    </citation>
    <scope>NUCLEOTIDE SEQUENCE</scope>
    <source>
        <strain evidence="2">PL_HMW_Pooled</strain>
    </source>
</reference>
<evidence type="ECO:0000313" key="2">
    <source>
        <dbReference type="EMBL" id="KAK3922204.1"/>
    </source>
</evidence>
<feature type="region of interest" description="Disordered" evidence="1">
    <location>
        <begin position="22"/>
        <end position="72"/>
    </location>
</feature>
<proteinExistence type="predicted"/>
<gene>
    <name evidence="2" type="ORF">KUF71_001383</name>
</gene>
<dbReference type="AlphaFoldDB" id="A0AAE1LKT8"/>
<sequence>MREGRRGFAEDVRGVAGDVRGAWARPVTATTPPPPLSTERSRVKGTAPTTSPALPPQRAGGGAPADQGIATH</sequence>
<dbReference type="EMBL" id="JAHWGI010001073">
    <property type="protein sequence ID" value="KAK3922204.1"/>
    <property type="molecule type" value="Genomic_DNA"/>
</dbReference>
<evidence type="ECO:0000313" key="3">
    <source>
        <dbReference type="Proteomes" id="UP001219518"/>
    </source>
</evidence>
<protein>
    <submittedName>
        <fullName evidence="2">Kinesin-like protein KIN-14L</fullName>
    </submittedName>
</protein>
<dbReference type="Proteomes" id="UP001219518">
    <property type="component" value="Unassembled WGS sequence"/>
</dbReference>
<keyword evidence="3" id="KW-1185">Reference proteome</keyword>